<keyword evidence="3" id="KW-0560">Oxidoreductase</keyword>
<keyword evidence="4" id="KW-0503">Monooxygenase</keyword>
<evidence type="ECO:0000256" key="1">
    <source>
        <dbReference type="ARBA" id="ARBA00022630"/>
    </source>
</evidence>
<keyword evidence="2" id="KW-0274">FAD</keyword>
<comment type="caution">
    <text evidence="4">The sequence shown here is derived from an EMBL/GenBank/DDBJ whole genome shotgun (WGS) entry which is preliminary data.</text>
</comment>
<dbReference type="PANTHER" id="PTHR42877">
    <property type="entry name" value="L-ORNITHINE N(5)-MONOOXYGENASE-RELATED"/>
    <property type="match status" value="1"/>
</dbReference>
<dbReference type="AlphaFoldDB" id="A0A031K248"/>
<dbReference type="PATRIC" id="fig|158500.4.peg.1244"/>
<dbReference type="GO" id="GO:0004499">
    <property type="term" value="F:N,N-dimethylaniline monooxygenase activity"/>
    <property type="evidence" value="ECO:0007669"/>
    <property type="project" value="InterPro"/>
</dbReference>
<dbReference type="GO" id="GO:0050661">
    <property type="term" value="F:NADP binding"/>
    <property type="evidence" value="ECO:0007669"/>
    <property type="project" value="InterPro"/>
</dbReference>
<gene>
    <name evidence="4" type="ORF">BV97_01211</name>
</gene>
<dbReference type="RefSeq" id="WP_036524222.1">
    <property type="nucleotide sequence ID" value="NZ_JFYZ01000003.1"/>
</dbReference>
<dbReference type="InterPro" id="IPR036188">
    <property type="entry name" value="FAD/NAD-bd_sf"/>
</dbReference>
<evidence type="ECO:0000313" key="5">
    <source>
        <dbReference type="Proteomes" id="UP000024329"/>
    </source>
</evidence>
<evidence type="ECO:0000256" key="3">
    <source>
        <dbReference type="ARBA" id="ARBA00023002"/>
    </source>
</evidence>
<dbReference type="PANTHER" id="PTHR42877:SF4">
    <property type="entry name" value="FAD_NAD(P)-BINDING DOMAIN-CONTAINING PROTEIN-RELATED"/>
    <property type="match status" value="1"/>
</dbReference>
<dbReference type="SUPFAM" id="SSF51905">
    <property type="entry name" value="FAD/NAD(P)-binding domain"/>
    <property type="match status" value="2"/>
</dbReference>
<dbReference type="EMBL" id="JFYZ01000003">
    <property type="protein sequence ID" value="EZP83108.1"/>
    <property type="molecule type" value="Genomic_DNA"/>
</dbReference>
<dbReference type="InterPro" id="IPR020946">
    <property type="entry name" value="Flavin_mOase-like"/>
</dbReference>
<dbReference type="PRINTS" id="PR00469">
    <property type="entry name" value="PNDRDTASEII"/>
</dbReference>
<dbReference type="Pfam" id="PF00743">
    <property type="entry name" value="FMO-like"/>
    <property type="match status" value="1"/>
</dbReference>
<keyword evidence="1" id="KW-0285">Flavoprotein</keyword>
<organism evidence="4 5">
    <name type="scientific">Novosphingobium resinovorum</name>
    <dbReference type="NCBI Taxonomy" id="158500"/>
    <lineage>
        <taxon>Bacteria</taxon>
        <taxon>Pseudomonadati</taxon>
        <taxon>Pseudomonadota</taxon>
        <taxon>Alphaproteobacteria</taxon>
        <taxon>Sphingomonadales</taxon>
        <taxon>Sphingomonadaceae</taxon>
        <taxon>Novosphingobium</taxon>
    </lineage>
</organism>
<accession>A0A031K248</accession>
<dbReference type="eggNOG" id="COG2072">
    <property type="taxonomic scope" value="Bacteria"/>
</dbReference>
<dbReference type="GO" id="GO:0050660">
    <property type="term" value="F:flavin adenine dinucleotide binding"/>
    <property type="evidence" value="ECO:0007669"/>
    <property type="project" value="InterPro"/>
</dbReference>
<evidence type="ECO:0000313" key="4">
    <source>
        <dbReference type="EMBL" id="EZP83108.1"/>
    </source>
</evidence>
<dbReference type="Proteomes" id="UP000024329">
    <property type="component" value="Unassembled WGS sequence"/>
</dbReference>
<protein>
    <submittedName>
        <fullName evidence="4">Putative flavin-containing monooxygenase</fullName>
    </submittedName>
</protein>
<reference evidence="4 5" key="1">
    <citation type="submission" date="2014-03" db="EMBL/GenBank/DDBJ databases">
        <title>Whole genome sequence of Novosphingobium resinovorum KF1.</title>
        <authorList>
            <person name="Gan H.M."/>
            <person name="Gan H.Y."/>
            <person name="Chew T.H."/>
            <person name="Savka M.A."/>
        </authorList>
    </citation>
    <scope>NUCLEOTIDE SEQUENCE [LARGE SCALE GENOMIC DNA]</scope>
    <source>
        <strain evidence="4 5">KF1</strain>
    </source>
</reference>
<dbReference type="PRINTS" id="PR00368">
    <property type="entry name" value="FADPNR"/>
</dbReference>
<evidence type="ECO:0000256" key="2">
    <source>
        <dbReference type="ARBA" id="ARBA00022827"/>
    </source>
</evidence>
<sequence length="491" mass="54780">MVEKPGLRIAVIGAGASGLIAAVKLIEAGFDDVVIFEKADELGGTWRDNIYPGLTCDVPSHAYRLSFAPNPDWTQVCASGAEILAYLKKTARDFDIDRHIRFGEEVIEAHIENHRWHLTTNSGAQGEFDIVITATGVLHHPVYPQIAGLDSFAGEAFHSARWSRNYDWSGKRVGIIGTGSTATQIVSAMAGRVAKLSLFQRTAQWVFPQSNEDIPEETKQMYRADPDLLDRDYRQLLSKINATFAASLVGENPSARAKIVKACEDYLATVKDPDLRARLTPDYTVGCKRLVMSDTFYEAMQTPGVELVTERIVRCVPNGLETADGSLHELDLIVMATGFNTHQFFRPMQVTGRNGLTIEQAWADRNRGYNTVSVPGFPNWFMLGGPSSPIGNFSWLLTAETQFAYVLQLIEKLRDKKVLEIEPKEAAVQQFEARLAEQIPRTVWATGCSSWYVDPQGNVASWPWTFDKFVEELKVPRWDDFEIVRAEGTGQ</sequence>
<dbReference type="InterPro" id="IPR051209">
    <property type="entry name" value="FAD-bind_Monooxygenase_sf"/>
</dbReference>
<name>A0A031K248_9SPHN</name>
<proteinExistence type="predicted"/>
<dbReference type="Gene3D" id="3.50.50.60">
    <property type="entry name" value="FAD/NAD(P)-binding domain"/>
    <property type="match status" value="3"/>
</dbReference>